<feature type="transmembrane region" description="Helical" evidence="6">
    <location>
        <begin position="82"/>
        <end position="99"/>
    </location>
</feature>
<dbReference type="EMBL" id="JAHBCL010000007">
    <property type="protein sequence ID" value="MBS7526068.1"/>
    <property type="molecule type" value="Genomic_DNA"/>
</dbReference>
<evidence type="ECO:0000259" key="7">
    <source>
        <dbReference type="Pfam" id="PF10035"/>
    </source>
</evidence>
<keyword evidence="5 6" id="KW-0472">Membrane</keyword>
<dbReference type="InterPro" id="IPR003740">
    <property type="entry name" value="YitT"/>
</dbReference>
<dbReference type="CDD" id="cd16380">
    <property type="entry name" value="YitT_C"/>
    <property type="match status" value="1"/>
</dbReference>
<evidence type="ECO:0000256" key="4">
    <source>
        <dbReference type="ARBA" id="ARBA00022989"/>
    </source>
</evidence>
<comment type="caution">
    <text evidence="8">The sequence shown here is derived from an EMBL/GenBank/DDBJ whole genome shotgun (WGS) entry which is preliminary data.</text>
</comment>
<dbReference type="PIRSF" id="PIRSF006483">
    <property type="entry name" value="Membrane_protein_YitT"/>
    <property type="match status" value="1"/>
</dbReference>
<accession>A0ABS5PLY9</accession>
<keyword evidence="9" id="KW-1185">Reference proteome</keyword>
<keyword evidence="3 6" id="KW-0812">Transmembrane</keyword>
<evidence type="ECO:0000256" key="1">
    <source>
        <dbReference type="ARBA" id="ARBA00004651"/>
    </source>
</evidence>
<evidence type="ECO:0000256" key="6">
    <source>
        <dbReference type="SAM" id="Phobius"/>
    </source>
</evidence>
<sequence>MEVEVKSFKNLLLITLGTFIVSLGITFFLIPAKLASGGVTGLAIVIQSVLPNIPIGAILLVLNVLLYIIGFIAIGPDFGAKTIYASFLLTGLISVLDAVFKLSGPLVQDPIVNLIMGVLISGVGLGIVFNQNASTGGTDIIAKVLNKRFGTDMGRALLMADLIVVVLASFVLGIELGIYALLGVVFNGYIIDNMIEGLRMKVSVSIISLKSDEIKHFIVEDIGRGATIYTAKGAYTSDEKEIITSVMDRKEFIRLKVFVKDHDPEAFIMISNVREVLGEGFF</sequence>
<dbReference type="PANTHER" id="PTHR33545">
    <property type="entry name" value="UPF0750 MEMBRANE PROTEIN YITT-RELATED"/>
    <property type="match status" value="1"/>
</dbReference>
<gene>
    <name evidence="8" type="ORF">KHM83_05230</name>
</gene>
<organism evidence="8 9">
    <name type="scientific">Fusibacter paucivorans</name>
    <dbReference type="NCBI Taxonomy" id="76009"/>
    <lineage>
        <taxon>Bacteria</taxon>
        <taxon>Bacillati</taxon>
        <taxon>Bacillota</taxon>
        <taxon>Clostridia</taxon>
        <taxon>Eubacteriales</taxon>
        <taxon>Eubacteriales Family XII. Incertae Sedis</taxon>
        <taxon>Fusibacter</taxon>
    </lineage>
</organism>
<dbReference type="Proteomes" id="UP000746471">
    <property type="component" value="Unassembled WGS sequence"/>
</dbReference>
<dbReference type="Gene3D" id="3.30.70.120">
    <property type="match status" value="1"/>
</dbReference>
<feature type="transmembrane region" description="Helical" evidence="6">
    <location>
        <begin position="111"/>
        <end position="129"/>
    </location>
</feature>
<feature type="transmembrane region" description="Helical" evidence="6">
    <location>
        <begin position="12"/>
        <end position="32"/>
    </location>
</feature>
<comment type="subcellular location">
    <subcellularLocation>
        <location evidence="1">Cell membrane</location>
        <topology evidence="1">Multi-pass membrane protein</topology>
    </subcellularLocation>
</comment>
<keyword evidence="2" id="KW-1003">Cell membrane</keyword>
<dbReference type="Pfam" id="PF02588">
    <property type="entry name" value="YitT_membrane"/>
    <property type="match status" value="1"/>
</dbReference>
<dbReference type="InterPro" id="IPR019264">
    <property type="entry name" value="DUF2179"/>
</dbReference>
<keyword evidence="4 6" id="KW-1133">Transmembrane helix</keyword>
<feature type="transmembrane region" description="Helical" evidence="6">
    <location>
        <begin position="162"/>
        <end position="191"/>
    </location>
</feature>
<evidence type="ECO:0000256" key="2">
    <source>
        <dbReference type="ARBA" id="ARBA00022475"/>
    </source>
</evidence>
<evidence type="ECO:0000256" key="5">
    <source>
        <dbReference type="ARBA" id="ARBA00023136"/>
    </source>
</evidence>
<dbReference type="PANTHER" id="PTHR33545:SF5">
    <property type="entry name" value="UPF0750 MEMBRANE PROTEIN YITT"/>
    <property type="match status" value="1"/>
</dbReference>
<reference evidence="8 9" key="1">
    <citation type="submission" date="2021-05" db="EMBL/GenBank/DDBJ databases">
        <title>Fusibacter ferrireducens sp. nov., an anaerobic, sulfur- and Fe-reducing bacterium isolated from the mangrove sediment.</title>
        <authorList>
            <person name="Qiu D."/>
        </authorList>
    </citation>
    <scope>NUCLEOTIDE SEQUENCE [LARGE SCALE GENOMIC DNA]</scope>
    <source>
        <strain evidence="8 9">DSM 12116</strain>
    </source>
</reference>
<proteinExistence type="predicted"/>
<feature type="transmembrane region" description="Helical" evidence="6">
    <location>
        <begin position="53"/>
        <end position="76"/>
    </location>
</feature>
<dbReference type="Pfam" id="PF10035">
    <property type="entry name" value="DUF2179"/>
    <property type="match status" value="1"/>
</dbReference>
<evidence type="ECO:0000313" key="9">
    <source>
        <dbReference type="Proteomes" id="UP000746471"/>
    </source>
</evidence>
<feature type="domain" description="DUF2179" evidence="7">
    <location>
        <begin position="224"/>
        <end position="278"/>
    </location>
</feature>
<protein>
    <submittedName>
        <fullName evidence="8">YitT family protein</fullName>
    </submittedName>
</protein>
<name>A0ABS5PLY9_9FIRM</name>
<evidence type="ECO:0000256" key="3">
    <source>
        <dbReference type="ARBA" id="ARBA00022692"/>
    </source>
</evidence>
<dbReference type="InterPro" id="IPR051461">
    <property type="entry name" value="UPF0750_membrane"/>
</dbReference>
<evidence type="ECO:0000313" key="8">
    <source>
        <dbReference type="EMBL" id="MBS7526068.1"/>
    </source>
</evidence>
<dbReference type="InterPro" id="IPR015867">
    <property type="entry name" value="N-reg_PII/ATP_PRibTrfase_C"/>
</dbReference>